<reference evidence="1" key="2">
    <citation type="journal article" date="2007" name="Science">
        <title>Draft genome sequence of the sexually transmitted pathogen Trichomonas vaginalis.</title>
        <authorList>
            <person name="Carlton J.M."/>
            <person name="Hirt R.P."/>
            <person name="Silva J.C."/>
            <person name="Delcher A.L."/>
            <person name="Schatz M."/>
            <person name="Zhao Q."/>
            <person name="Wortman J.R."/>
            <person name="Bidwell S.L."/>
            <person name="Alsmark U.C.M."/>
            <person name="Besteiro S."/>
            <person name="Sicheritz-Ponten T."/>
            <person name="Noel C.J."/>
            <person name="Dacks J.B."/>
            <person name="Foster P.G."/>
            <person name="Simillion C."/>
            <person name="Van de Peer Y."/>
            <person name="Miranda-Saavedra D."/>
            <person name="Barton G.J."/>
            <person name="Westrop G.D."/>
            <person name="Mueller S."/>
            <person name="Dessi D."/>
            <person name="Fiori P.L."/>
            <person name="Ren Q."/>
            <person name="Paulsen I."/>
            <person name="Zhang H."/>
            <person name="Bastida-Corcuera F.D."/>
            <person name="Simoes-Barbosa A."/>
            <person name="Brown M.T."/>
            <person name="Hayes R.D."/>
            <person name="Mukherjee M."/>
            <person name="Okumura C.Y."/>
            <person name="Schneider R."/>
            <person name="Smith A.J."/>
            <person name="Vanacova S."/>
            <person name="Villalvazo M."/>
            <person name="Haas B.J."/>
            <person name="Pertea M."/>
            <person name="Feldblyum T.V."/>
            <person name="Utterback T.R."/>
            <person name="Shu C.L."/>
            <person name="Osoegawa K."/>
            <person name="de Jong P.J."/>
            <person name="Hrdy I."/>
            <person name="Horvathova L."/>
            <person name="Zubacova Z."/>
            <person name="Dolezal P."/>
            <person name="Malik S.B."/>
            <person name="Logsdon J.M. Jr."/>
            <person name="Henze K."/>
            <person name="Gupta A."/>
            <person name="Wang C.C."/>
            <person name="Dunne R.L."/>
            <person name="Upcroft J.A."/>
            <person name="Upcroft P."/>
            <person name="White O."/>
            <person name="Salzberg S.L."/>
            <person name="Tang P."/>
            <person name="Chiu C.-H."/>
            <person name="Lee Y.-S."/>
            <person name="Embley T.M."/>
            <person name="Coombs G.H."/>
            <person name="Mottram J.C."/>
            <person name="Tachezy J."/>
            <person name="Fraser-Liggett C.M."/>
            <person name="Johnson P.J."/>
        </authorList>
    </citation>
    <scope>NUCLEOTIDE SEQUENCE [LARGE SCALE GENOMIC DNA]</scope>
    <source>
        <strain evidence="1">G3</strain>
    </source>
</reference>
<evidence type="ECO:0000313" key="1">
    <source>
        <dbReference type="EMBL" id="EAY08741.1"/>
    </source>
</evidence>
<evidence type="ECO:0000313" key="2">
    <source>
        <dbReference type="Proteomes" id="UP000001542"/>
    </source>
</evidence>
<organism evidence="1 2">
    <name type="scientific">Trichomonas vaginalis (strain ATCC PRA-98 / G3)</name>
    <dbReference type="NCBI Taxonomy" id="412133"/>
    <lineage>
        <taxon>Eukaryota</taxon>
        <taxon>Metamonada</taxon>
        <taxon>Parabasalia</taxon>
        <taxon>Trichomonadida</taxon>
        <taxon>Trichomonadidae</taxon>
        <taxon>Trichomonas</taxon>
    </lineage>
</organism>
<dbReference type="AlphaFoldDB" id="A2EF25"/>
<dbReference type="RefSeq" id="XP_001320964.1">
    <property type="nucleotide sequence ID" value="XM_001320929.1"/>
</dbReference>
<reference evidence="1" key="1">
    <citation type="submission" date="2006-10" db="EMBL/GenBank/DDBJ databases">
        <authorList>
            <person name="Amadeo P."/>
            <person name="Zhao Q."/>
            <person name="Wortman J."/>
            <person name="Fraser-Liggett C."/>
            <person name="Carlton J."/>
        </authorList>
    </citation>
    <scope>NUCLEOTIDE SEQUENCE</scope>
    <source>
        <strain evidence="1">G3</strain>
    </source>
</reference>
<dbReference type="VEuPathDB" id="TrichDB:TVAG_251670"/>
<dbReference type="Proteomes" id="UP000001542">
    <property type="component" value="Unassembled WGS sequence"/>
</dbReference>
<gene>
    <name evidence="1" type="ORF">TVAG_251670</name>
</gene>
<protein>
    <recommendedName>
        <fullName evidence="3">Surface antigen BspA-like</fullName>
    </recommendedName>
</protein>
<dbReference type="InterPro" id="IPR032675">
    <property type="entry name" value="LRR_dom_sf"/>
</dbReference>
<proteinExistence type="predicted"/>
<dbReference type="Pfam" id="PF13306">
    <property type="entry name" value="LRR_5"/>
    <property type="match status" value="1"/>
</dbReference>
<dbReference type="InterPro" id="IPR026906">
    <property type="entry name" value="LRR_5"/>
</dbReference>
<evidence type="ECO:0008006" key="3">
    <source>
        <dbReference type="Google" id="ProtNLM"/>
    </source>
</evidence>
<name>A2EF25_TRIV3</name>
<dbReference type="SUPFAM" id="SSF52058">
    <property type="entry name" value="L domain-like"/>
    <property type="match status" value="1"/>
</dbReference>
<accession>A2EF25</accession>
<dbReference type="EMBL" id="DS113372">
    <property type="protein sequence ID" value="EAY08741.1"/>
    <property type="molecule type" value="Genomic_DNA"/>
</dbReference>
<dbReference type="KEGG" id="tva:4766648"/>
<dbReference type="OrthoDB" id="2013775at2759"/>
<keyword evidence="2" id="KW-1185">Reference proteome</keyword>
<sequence length="155" mass="18061">MEIFRECYNVEYIDLSAAYATSLPHAMFYECRSLKTLILPDTITTIGDAAFSKSALQTIYIPPRTSYFNIDNRVQFNKVYFCGSNNINFQLPDDCTVHVSEFYPYEHFMNKNIIRDALCQPLRPPLPMKHNSHPLFCSRLMPLNEISPFIMIYII</sequence>
<dbReference type="VEuPathDB" id="TrichDB:TVAGG3_0670360"/>
<dbReference type="Gene3D" id="3.80.10.10">
    <property type="entry name" value="Ribonuclease Inhibitor"/>
    <property type="match status" value="1"/>
</dbReference>
<dbReference type="InParanoid" id="A2EF25"/>